<dbReference type="EC" id="6.1.1.9" evidence="11"/>
<dbReference type="EMBL" id="QWLA01000010">
    <property type="protein sequence ID" value="RIH88447.1"/>
    <property type="molecule type" value="Genomic_DNA"/>
</dbReference>
<evidence type="ECO:0000256" key="3">
    <source>
        <dbReference type="ARBA" id="ARBA00011245"/>
    </source>
</evidence>
<dbReference type="PANTHER" id="PTHR11946:SF93">
    <property type="entry name" value="VALINE--TRNA LIGASE, CHLOROPLASTIC_MITOCHONDRIAL 2"/>
    <property type="match status" value="1"/>
</dbReference>
<evidence type="ECO:0000256" key="10">
    <source>
        <dbReference type="ARBA" id="ARBA00047552"/>
    </source>
</evidence>
<dbReference type="Pfam" id="PF10458">
    <property type="entry name" value="Val_tRNA-synt_C"/>
    <property type="match status" value="1"/>
</dbReference>
<dbReference type="GO" id="GO:0002161">
    <property type="term" value="F:aminoacyl-tRNA deacylase activity"/>
    <property type="evidence" value="ECO:0007669"/>
    <property type="project" value="InterPro"/>
</dbReference>
<feature type="short sequence motif" description="'KMSKS' region" evidence="11">
    <location>
        <begin position="546"/>
        <end position="550"/>
    </location>
</feature>
<dbReference type="PRINTS" id="PR00986">
    <property type="entry name" value="TRNASYNTHVAL"/>
</dbReference>
<feature type="binding site" evidence="11">
    <location>
        <position position="549"/>
    </location>
    <ligand>
        <name>ATP</name>
        <dbReference type="ChEBI" id="CHEBI:30616"/>
    </ligand>
</feature>
<gene>
    <name evidence="11 15" type="primary">valS</name>
    <name evidence="15" type="ORF">Mrose_00856</name>
</gene>
<evidence type="ECO:0000256" key="9">
    <source>
        <dbReference type="ARBA" id="ARBA00023146"/>
    </source>
</evidence>
<dbReference type="InterPro" id="IPR013155">
    <property type="entry name" value="M/V/L/I-tRNA-synth_anticd-bd"/>
</dbReference>
<evidence type="ECO:0000256" key="11">
    <source>
        <dbReference type="HAMAP-Rule" id="MF_02004"/>
    </source>
</evidence>
<dbReference type="InterPro" id="IPR010978">
    <property type="entry name" value="tRNA-bd_arm"/>
</dbReference>
<reference evidence="15 16" key="1">
    <citation type="submission" date="2018-08" db="EMBL/GenBank/DDBJ databases">
        <title>Meiothermus roseus NBRC 110900 genome sequencing project.</title>
        <authorList>
            <person name="Da Costa M.S."/>
            <person name="Albuquerque L."/>
            <person name="Raposo P."/>
            <person name="Froufe H.J.C."/>
            <person name="Barroso C.S."/>
            <person name="Egas C."/>
        </authorList>
    </citation>
    <scope>NUCLEOTIDE SEQUENCE [LARGE SCALE GENOMIC DNA]</scope>
    <source>
        <strain evidence="15 16">NBRC 110900</strain>
    </source>
</reference>
<feature type="domain" description="Valyl-tRNA synthetase tRNA-binding arm" evidence="14">
    <location>
        <begin position="819"/>
        <end position="883"/>
    </location>
</feature>
<dbReference type="Gene3D" id="3.40.50.620">
    <property type="entry name" value="HUPs"/>
    <property type="match status" value="2"/>
</dbReference>
<evidence type="ECO:0000256" key="1">
    <source>
        <dbReference type="ARBA" id="ARBA00001947"/>
    </source>
</evidence>
<dbReference type="NCBIfam" id="TIGR00422">
    <property type="entry name" value="valS"/>
    <property type="match status" value="1"/>
</dbReference>
<dbReference type="CDD" id="cd00817">
    <property type="entry name" value="ValRS_core"/>
    <property type="match status" value="1"/>
</dbReference>
<evidence type="ECO:0000259" key="12">
    <source>
        <dbReference type="Pfam" id="PF00133"/>
    </source>
</evidence>
<evidence type="ECO:0000256" key="7">
    <source>
        <dbReference type="ARBA" id="ARBA00022840"/>
    </source>
</evidence>
<comment type="domain">
    <text evidence="11">ValRS has two distinct active sites: one for aminoacylation and one for editing. The misactivated threonine is translocated from the active site to the editing site.</text>
</comment>
<feature type="domain" description="Aminoacyl-tRNA synthetase class Ia" evidence="12">
    <location>
        <begin position="19"/>
        <end position="584"/>
    </location>
</feature>
<dbReference type="SUPFAM" id="SSF52374">
    <property type="entry name" value="Nucleotidylyl transferase"/>
    <property type="match status" value="1"/>
</dbReference>
<evidence type="ECO:0000313" key="15">
    <source>
        <dbReference type="EMBL" id="RIH88447.1"/>
    </source>
</evidence>
<evidence type="ECO:0000256" key="8">
    <source>
        <dbReference type="ARBA" id="ARBA00022917"/>
    </source>
</evidence>
<keyword evidence="6 11" id="KW-0547">Nucleotide-binding</keyword>
<keyword evidence="5 11" id="KW-0436">Ligase</keyword>
<comment type="domain">
    <text evidence="11">The C-terminal coiled-coil domain is crucial for aminoacylation activity.</text>
</comment>
<evidence type="ECO:0000256" key="6">
    <source>
        <dbReference type="ARBA" id="ARBA00022741"/>
    </source>
</evidence>
<dbReference type="GO" id="GO:0005524">
    <property type="term" value="F:ATP binding"/>
    <property type="evidence" value="ECO:0007669"/>
    <property type="project" value="UniProtKB-UniRule"/>
</dbReference>
<dbReference type="AlphaFoldDB" id="A0A399EUZ5"/>
<organism evidence="15 16">
    <name type="scientific">Calidithermus roseus</name>
    <dbReference type="NCBI Taxonomy" id="1644118"/>
    <lineage>
        <taxon>Bacteria</taxon>
        <taxon>Thermotogati</taxon>
        <taxon>Deinococcota</taxon>
        <taxon>Deinococci</taxon>
        <taxon>Thermales</taxon>
        <taxon>Thermaceae</taxon>
        <taxon>Calidithermus</taxon>
    </lineage>
</organism>
<dbReference type="Gene3D" id="3.30.1170.10">
    <property type="match status" value="1"/>
</dbReference>
<comment type="function">
    <text evidence="11">Catalyzes the attachment of valine to tRNA(Val). As ValRS can inadvertently accommodate and process structurally similar amino acids such as threonine, to avoid such errors, it has a 'posttransfer' editing activity that hydrolyzes mischarged Thr-tRNA(Val) in a tRNA-dependent manner.</text>
</comment>
<dbReference type="Proteomes" id="UP000265341">
    <property type="component" value="Unassembled WGS sequence"/>
</dbReference>
<keyword evidence="9 11" id="KW-0030">Aminoacyl-tRNA synthetase</keyword>
<comment type="caution">
    <text evidence="15">The sequence shown here is derived from an EMBL/GenBank/DDBJ whole genome shotgun (WGS) entry which is preliminary data.</text>
</comment>
<dbReference type="Pfam" id="PF08264">
    <property type="entry name" value="Anticodon_1"/>
    <property type="match status" value="1"/>
</dbReference>
<dbReference type="InterPro" id="IPR033705">
    <property type="entry name" value="Anticodon_Ia_Val"/>
</dbReference>
<feature type="short sequence motif" description="'HIGH' region" evidence="11">
    <location>
        <begin position="47"/>
        <end position="57"/>
    </location>
</feature>
<dbReference type="InterPro" id="IPR014729">
    <property type="entry name" value="Rossmann-like_a/b/a_fold"/>
</dbReference>
<proteinExistence type="inferred from homology"/>
<dbReference type="GO" id="GO:0005829">
    <property type="term" value="C:cytosol"/>
    <property type="evidence" value="ECO:0007669"/>
    <property type="project" value="TreeGrafter"/>
</dbReference>
<dbReference type="FunFam" id="3.40.50.620:FF:000032">
    <property type="entry name" value="Valine--tRNA ligase"/>
    <property type="match status" value="1"/>
</dbReference>
<dbReference type="SUPFAM" id="SSF50677">
    <property type="entry name" value="ValRS/IleRS/LeuRS editing domain"/>
    <property type="match status" value="1"/>
</dbReference>
<dbReference type="SUPFAM" id="SSF46589">
    <property type="entry name" value="tRNA-binding arm"/>
    <property type="match status" value="1"/>
</dbReference>
<keyword evidence="16" id="KW-1185">Reference proteome</keyword>
<dbReference type="Pfam" id="PF00133">
    <property type="entry name" value="tRNA-synt_1"/>
    <property type="match status" value="1"/>
</dbReference>
<dbReference type="SUPFAM" id="SSF47323">
    <property type="entry name" value="Anticodon-binding domain of a subclass of class I aminoacyl-tRNA synthetases"/>
    <property type="match status" value="1"/>
</dbReference>
<evidence type="ECO:0000259" key="14">
    <source>
        <dbReference type="Pfam" id="PF10458"/>
    </source>
</evidence>
<evidence type="ECO:0000313" key="16">
    <source>
        <dbReference type="Proteomes" id="UP000265341"/>
    </source>
</evidence>
<protein>
    <recommendedName>
        <fullName evidence="11">Valine--tRNA ligase</fullName>
        <ecNumber evidence="11">6.1.1.9</ecNumber>
    </recommendedName>
    <alternativeName>
        <fullName evidence="11">Valyl-tRNA synthetase</fullName>
        <shortName evidence="11">ValRS</shortName>
    </alternativeName>
</protein>
<dbReference type="OrthoDB" id="9810365at2"/>
<dbReference type="InterPro" id="IPR019499">
    <property type="entry name" value="Val-tRNA_synth_tRNA-bd"/>
</dbReference>
<dbReference type="InterPro" id="IPR037118">
    <property type="entry name" value="Val-tRNA_synth_C_sf"/>
</dbReference>
<dbReference type="CDD" id="cd07962">
    <property type="entry name" value="Anticodon_Ia_Val"/>
    <property type="match status" value="1"/>
</dbReference>
<name>A0A399EUZ5_9DEIN</name>
<evidence type="ECO:0000259" key="13">
    <source>
        <dbReference type="Pfam" id="PF08264"/>
    </source>
</evidence>
<dbReference type="PROSITE" id="PS00178">
    <property type="entry name" value="AA_TRNA_LIGASE_I"/>
    <property type="match status" value="1"/>
</dbReference>
<comment type="subunit">
    <text evidence="3 11">Monomer.</text>
</comment>
<dbReference type="RefSeq" id="WP_119276191.1">
    <property type="nucleotide sequence ID" value="NZ_QWLA01000010.1"/>
</dbReference>
<comment type="cofactor">
    <cofactor evidence="1">
        <name>Zn(2+)</name>
        <dbReference type="ChEBI" id="CHEBI:29105"/>
    </cofactor>
</comment>
<dbReference type="HAMAP" id="MF_02004">
    <property type="entry name" value="Val_tRNA_synth_type1"/>
    <property type="match status" value="1"/>
</dbReference>
<keyword evidence="8 11" id="KW-0648">Protein biosynthesis</keyword>
<dbReference type="PANTHER" id="PTHR11946">
    <property type="entry name" value="VALYL-TRNA SYNTHETASES"/>
    <property type="match status" value="1"/>
</dbReference>
<comment type="similarity">
    <text evidence="11">Belongs to the class-I aminoacyl-tRNA synthetase family. ValS type 1 subfamily.</text>
</comment>
<feature type="coiled-coil region" evidence="11">
    <location>
        <begin position="824"/>
        <end position="883"/>
    </location>
</feature>
<comment type="subcellular location">
    <subcellularLocation>
        <location evidence="2 11">Cytoplasm</location>
    </subcellularLocation>
</comment>
<evidence type="ECO:0000256" key="4">
    <source>
        <dbReference type="ARBA" id="ARBA00022490"/>
    </source>
</evidence>
<feature type="domain" description="Methionyl/Valyl/Leucyl/Isoleucyl-tRNA synthetase anticodon-binding" evidence="13">
    <location>
        <begin position="629"/>
        <end position="770"/>
    </location>
</feature>
<dbReference type="GO" id="GO:0004832">
    <property type="term" value="F:valine-tRNA ligase activity"/>
    <property type="evidence" value="ECO:0007669"/>
    <property type="project" value="UniProtKB-UniRule"/>
</dbReference>
<keyword evidence="11" id="KW-0175">Coiled coil</keyword>
<dbReference type="Gene3D" id="1.10.287.380">
    <property type="entry name" value="Valyl-tRNA synthetase, C-terminal domain"/>
    <property type="match status" value="1"/>
</dbReference>
<accession>A0A399EUZ5</accession>
<dbReference type="Gene3D" id="1.10.730.10">
    <property type="entry name" value="Isoleucyl-tRNA Synthetase, Domain 1"/>
    <property type="match status" value="1"/>
</dbReference>
<dbReference type="InterPro" id="IPR009080">
    <property type="entry name" value="tRNAsynth_Ia_anticodon-bd"/>
</dbReference>
<dbReference type="InterPro" id="IPR002303">
    <property type="entry name" value="Valyl-tRNA_ligase"/>
</dbReference>
<dbReference type="InterPro" id="IPR002300">
    <property type="entry name" value="aa-tRNA-synth_Ia"/>
</dbReference>
<comment type="catalytic activity">
    <reaction evidence="10 11">
        <text>tRNA(Val) + L-valine + ATP = L-valyl-tRNA(Val) + AMP + diphosphate</text>
        <dbReference type="Rhea" id="RHEA:10704"/>
        <dbReference type="Rhea" id="RHEA-COMP:9672"/>
        <dbReference type="Rhea" id="RHEA-COMP:9708"/>
        <dbReference type="ChEBI" id="CHEBI:30616"/>
        <dbReference type="ChEBI" id="CHEBI:33019"/>
        <dbReference type="ChEBI" id="CHEBI:57762"/>
        <dbReference type="ChEBI" id="CHEBI:78442"/>
        <dbReference type="ChEBI" id="CHEBI:78537"/>
        <dbReference type="ChEBI" id="CHEBI:456215"/>
        <dbReference type="EC" id="6.1.1.9"/>
    </reaction>
</comment>
<dbReference type="InterPro" id="IPR001412">
    <property type="entry name" value="aa-tRNA-synth_I_CS"/>
</dbReference>
<evidence type="ECO:0000256" key="2">
    <source>
        <dbReference type="ARBA" id="ARBA00004496"/>
    </source>
</evidence>
<dbReference type="NCBIfam" id="NF004349">
    <property type="entry name" value="PRK05729.1"/>
    <property type="match status" value="1"/>
</dbReference>
<dbReference type="GO" id="GO:0006438">
    <property type="term" value="P:valyl-tRNA aminoacylation"/>
    <property type="evidence" value="ECO:0007669"/>
    <property type="project" value="UniProtKB-UniRule"/>
</dbReference>
<dbReference type="InterPro" id="IPR009008">
    <property type="entry name" value="Val/Leu/Ile-tRNA-synth_edit"/>
</dbReference>
<keyword evidence="4 11" id="KW-0963">Cytoplasm</keyword>
<keyword evidence="7 11" id="KW-0067">ATP-binding</keyword>
<sequence length="884" mass="100852">MIKELPKAYDPQTVEPRWAEEWAKNPLKPELNAGKGKGPFTIVIPPPNVTGNLHLGHALDNTIIDTLIRFKRMQGYEALYLPGTDHAGITTQVLVERELAKEGKSRHDLGREKFLERVWAFKEKNGGTILHQLRRIGASCDWSRERFTMDPGLSRAVRRSFVEYYHQGLAYRGKRIVNWDPVAQTVLSDLEVDREERQSQLWVLEYPFEDGEQGMAVGHSGDAANLGGLRIATQRPETIFADVAVAVHPEDERYKGLVGRRVRIPLTDRLIPIIADEAVEREFGTGALKITPAHDPADFEIGLRHGLEMPSVIDLNAKLVGELVPAEFRGLDRFEAREKVAQRLEAEGYLKGVETHTVQLPLSERTKEPIEPMLLTQWFVRMKPVAQKVLEGLERGEMRLVPERWEKVNRDWLENIRDWAIGRQIWWGHQIPAWYDEEGNIYVPDPENPDLDCDKDPRYAHLNLRRDPDVFDTWFSSALWPFSTLGWPDETPDFKKFYPTDVLVTGYDILFFWVARMQMSGYQFTGKAPFHTIVLHGLYLDAKGQKMSKSKGNGIDPLDLIDKYGADACRFAWDYLATGGQDIRHDERRYEQGRNFANKLYNAARFVLMNKDALRRTQDAKREDLTLADRWMTSRLNRGIAEITEAYEAYDLGRAARLIYELVWSEFCDWYLEAAKPALREGNQATMKTLEATLATLLKLLHPIMPFITSELYEALTGDPKQLALQAWPTPGGRDLEAERAFETLQESISATRNLRAELGIAPQQEIRVHLDGPGASLVMENLPLFRFLSKAEATLGTPEKAIAQATSATTVYLRPEGDLEGFLERQKKRLAELERLVAQAEAKLANAGFVERAKPEVVEAERERLAENRAQLERIRANLERLS</sequence>
<evidence type="ECO:0000256" key="5">
    <source>
        <dbReference type="ARBA" id="ARBA00022598"/>
    </source>
</evidence>